<protein>
    <submittedName>
        <fullName evidence="2">Uncharacterized protein</fullName>
    </submittedName>
</protein>
<evidence type="ECO:0000256" key="1">
    <source>
        <dbReference type="SAM" id="MobiDB-lite"/>
    </source>
</evidence>
<feature type="region of interest" description="Disordered" evidence="1">
    <location>
        <begin position="1"/>
        <end position="26"/>
    </location>
</feature>
<dbReference type="RefSeq" id="WP_014060537.1">
    <property type="nucleotide sequence ID" value="NC_015957.1"/>
</dbReference>
<proteinExistence type="predicted"/>
<reference evidence="2" key="1">
    <citation type="submission" date="2011-08" db="EMBL/GenBank/DDBJ databases">
        <title>Complete sequence of chromosome of Streptomyces violaceusniger Tu 4113.</title>
        <authorList>
            <consortium name="US DOE Joint Genome Institute"/>
            <person name="Lucas S."/>
            <person name="Han J."/>
            <person name="Lapidus A."/>
            <person name="Cheng J.-F."/>
            <person name="Goodwin L."/>
            <person name="Pitluck S."/>
            <person name="Peters L."/>
            <person name="Ivanova N."/>
            <person name="Daligault H."/>
            <person name="Detter J.C."/>
            <person name="Han C."/>
            <person name="Tapia R."/>
            <person name="Land M."/>
            <person name="Hauser L."/>
            <person name="Kyrpides N."/>
            <person name="Ivanova N."/>
            <person name="Pagani I."/>
            <person name="Hagen A."/>
            <person name="Katz L."/>
            <person name="Fiedler H.-P."/>
            <person name="Keasling J."/>
            <person name="Fortman J."/>
            <person name="Woyke T."/>
        </authorList>
    </citation>
    <scope>NUCLEOTIDE SEQUENCE [LARGE SCALE GENOMIC DNA]</scope>
    <source>
        <strain evidence="2">Tu 4113</strain>
    </source>
</reference>
<evidence type="ECO:0000313" key="2">
    <source>
        <dbReference type="EMBL" id="AEM87067.1"/>
    </source>
</evidence>
<organism evidence="2 3">
    <name type="scientific">Streptomyces violaceusniger (strain Tu 4113)</name>
    <dbReference type="NCBI Taxonomy" id="653045"/>
    <lineage>
        <taxon>Bacteria</taxon>
        <taxon>Bacillati</taxon>
        <taxon>Actinomycetota</taxon>
        <taxon>Actinomycetes</taxon>
        <taxon>Kitasatosporales</taxon>
        <taxon>Streptomycetaceae</taxon>
        <taxon>Streptomyces</taxon>
        <taxon>Streptomyces violaceusniger group</taxon>
    </lineage>
</organism>
<name>G2P7A7_STRV4</name>
<accession>G2P7A7</accession>
<dbReference type="EMBL" id="CP002994">
    <property type="protein sequence ID" value="AEM87067.1"/>
    <property type="molecule type" value="Genomic_DNA"/>
</dbReference>
<dbReference type="HOGENOM" id="CLU_2810807_0_0_11"/>
<sequence length="67" mass="7160">MSGTATTVRRPTEGAAMAGGKYARPLPPLPTLFEGLKTARAMHDRYGVRLFQAAIQRSVGRTMGGAR</sequence>
<keyword evidence="3" id="KW-1185">Reference proteome</keyword>
<evidence type="ECO:0000313" key="3">
    <source>
        <dbReference type="Proteomes" id="UP000008703"/>
    </source>
</evidence>
<dbReference type="Proteomes" id="UP000008703">
    <property type="component" value="Chromosome"/>
</dbReference>
<gene>
    <name evidence="2" type="ORF">Strvi_7732</name>
</gene>
<dbReference type="KEGG" id="svl:Strvi_7732"/>
<dbReference type="AlphaFoldDB" id="G2P7A7"/>